<dbReference type="EMBL" id="JAAVUN010000012">
    <property type="protein sequence ID" value="NKE09802.1"/>
    <property type="molecule type" value="Genomic_DNA"/>
</dbReference>
<sequence length="81" mass="9671">MREQIVHSTARITMDADQRFEYLVLTVAPGERVADARMRLSEHAEYGKWELTRSVHLYGGTRKFWMRRRVMRVRSTLYPAE</sequence>
<proteinExistence type="predicted"/>
<accession>A0A846TVK7</accession>
<comment type="caution">
    <text evidence="1">The sequence shown here is derived from an EMBL/GenBank/DDBJ whole genome shotgun (WGS) entry which is preliminary data.</text>
</comment>
<name>A0A846TVK7_9MICC</name>
<keyword evidence="2" id="KW-1185">Reference proteome</keyword>
<dbReference type="AlphaFoldDB" id="A0A846TVK7"/>
<protein>
    <submittedName>
        <fullName evidence="1">Uncharacterized protein</fullName>
    </submittedName>
</protein>
<evidence type="ECO:0000313" key="1">
    <source>
        <dbReference type="EMBL" id="NKE09802.1"/>
    </source>
</evidence>
<dbReference type="InterPro" id="IPR043758">
    <property type="entry name" value="DUF5703"/>
</dbReference>
<dbReference type="Proteomes" id="UP000521379">
    <property type="component" value="Unassembled WGS sequence"/>
</dbReference>
<gene>
    <name evidence="1" type="ORF">GTW58_07600</name>
</gene>
<organism evidence="1 2">
    <name type="scientific">Kocuria subflava</name>
    <dbReference type="NCBI Taxonomy" id="1736139"/>
    <lineage>
        <taxon>Bacteria</taxon>
        <taxon>Bacillati</taxon>
        <taxon>Actinomycetota</taxon>
        <taxon>Actinomycetes</taxon>
        <taxon>Micrococcales</taxon>
        <taxon>Micrococcaceae</taxon>
        <taxon>Kocuria</taxon>
    </lineage>
</organism>
<dbReference type="Pfam" id="PF18963">
    <property type="entry name" value="DUF5703"/>
    <property type="match status" value="1"/>
</dbReference>
<dbReference type="RefSeq" id="WP_119932809.1">
    <property type="nucleotide sequence ID" value="NZ_JAAVUN010000012.1"/>
</dbReference>
<evidence type="ECO:0000313" key="2">
    <source>
        <dbReference type="Proteomes" id="UP000521379"/>
    </source>
</evidence>
<reference evidence="1 2" key="1">
    <citation type="submission" date="2020-02" db="EMBL/GenBank/DDBJ databases">
        <authorList>
            <person name="Sun Q."/>
        </authorList>
    </citation>
    <scope>NUCLEOTIDE SEQUENCE [LARGE SCALE GENOMIC DNA]</scope>
    <source>
        <strain evidence="1 2">YIM 13062</strain>
    </source>
</reference>